<sequence>MFAADGRPTLLGVHYNDRLSKTDAPGRALETPDAGKLVTNPTTSTQKKSELVNVEPHRIASHRITHLGGPGRCDDMTCIACPSAASRCNRSGTRGQDGRLAFRLRYHHHINYHPLSLRRPPPPFRLLEPRRKKESQRVISPWHMLPRLRPRPESKGNDNNTPSTLRLLVDPLAQPPRDTLVVWLAQETPDKVIAIGLHCDMSVERHLLHHALHIHPAKDGGGGKLVHNPSRHSPLSPLTAILPTLVVGSVVMGQLAWLVEKD</sequence>
<accession>A0A3N2PLN9</accession>
<organism evidence="1 2">
    <name type="scientific">Sodiomyces alkalinus (strain CBS 110278 / VKM F-3762 / F11)</name>
    <name type="common">Alkaliphilic filamentous fungus</name>
    <dbReference type="NCBI Taxonomy" id="1314773"/>
    <lineage>
        <taxon>Eukaryota</taxon>
        <taxon>Fungi</taxon>
        <taxon>Dikarya</taxon>
        <taxon>Ascomycota</taxon>
        <taxon>Pezizomycotina</taxon>
        <taxon>Sordariomycetes</taxon>
        <taxon>Hypocreomycetidae</taxon>
        <taxon>Glomerellales</taxon>
        <taxon>Plectosphaerellaceae</taxon>
        <taxon>Sodiomyces</taxon>
    </lineage>
</organism>
<proteinExistence type="predicted"/>
<evidence type="ECO:0000313" key="1">
    <source>
        <dbReference type="EMBL" id="ROT35451.1"/>
    </source>
</evidence>
<protein>
    <submittedName>
        <fullName evidence="1">Uncharacterized protein</fullName>
    </submittedName>
</protein>
<dbReference type="RefSeq" id="XP_028463257.1">
    <property type="nucleotide sequence ID" value="XM_028615177.1"/>
</dbReference>
<dbReference type="GeneID" id="39583654"/>
<dbReference type="AlphaFoldDB" id="A0A3N2PLN9"/>
<gene>
    <name evidence="1" type="ORF">SODALDRAFT_381607</name>
</gene>
<keyword evidence="2" id="KW-1185">Reference proteome</keyword>
<name>A0A3N2PLN9_SODAK</name>
<evidence type="ECO:0000313" key="2">
    <source>
        <dbReference type="Proteomes" id="UP000272025"/>
    </source>
</evidence>
<dbReference type="Proteomes" id="UP000272025">
    <property type="component" value="Unassembled WGS sequence"/>
</dbReference>
<reference evidence="1 2" key="1">
    <citation type="journal article" date="2018" name="Mol. Ecol.">
        <title>The obligate alkalophilic soda-lake fungus Sodiomyces alkalinus has shifted to a protein diet.</title>
        <authorList>
            <person name="Grum-Grzhimaylo A.A."/>
            <person name="Falkoski D.L."/>
            <person name="van den Heuvel J."/>
            <person name="Valero-Jimenez C.A."/>
            <person name="Min B."/>
            <person name="Choi I.G."/>
            <person name="Lipzen A."/>
            <person name="Daum C.G."/>
            <person name="Aanen D.K."/>
            <person name="Tsang A."/>
            <person name="Henrissat B."/>
            <person name="Bilanenko E.N."/>
            <person name="de Vries R.P."/>
            <person name="van Kan J.A.L."/>
            <person name="Grigoriev I.V."/>
            <person name="Debets A.J.M."/>
        </authorList>
    </citation>
    <scope>NUCLEOTIDE SEQUENCE [LARGE SCALE GENOMIC DNA]</scope>
    <source>
        <strain evidence="1 2">F11</strain>
    </source>
</reference>
<dbReference type="EMBL" id="ML119061">
    <property type="protein sequence ID" value="ROT35451.1"/>
    <property type="molecule type" value="Genomic_DNA"/>
</dbReference>